<evidence type="ECO:0000313" key="3">
    <source>
        <dbReference type="EMBL" id="KAJ1104914.1"/>
    </source>
</evidence>
<feature type="region of interest" description="Disordered" evidence="2">
    <location>
        <begin position="1"/>
        <end position="24"/>
    </location>
</feature>
<gene>
    <name evidence="3" type="ORF">NDU88_002322</name>
</gene>
<feature type="coiled-coil region" evidence="1">
    <location>
        <begin position="134"/>
        <end position="161"/>
    </location>
</feature>
<keyword evidence="4" id="KW-1185">Reference proteome</keyword>
<evidence type="ECO:0000313" key="4">
    <source>
        <dbReference type="Proteomes" id="UP001066276"/>
    </source>
</evidence>
<sequence>MGRTALAVSPGREPRNHPSLCQEEPSQGEELAPMFFKAPLPYCGMGCTALAVSPGGEPRNYPSLCQEAQSQGEELAPMSFKAPLPYRERDVLLLRFCLEGIPGTIPLCARRRKSSTLDPNIEIPTFEPVGAFLQEEVANVISSLKEEVKELKRMMMELLNLL</sequence>
<reference evidence="3" key="1">
    <citation type="journal article" date="2022" name="bioRxiv">
        <title>Sequencing and chromosome-scale assembly of the giantPleurodeles waltlgenome.</title>
        <authorList>
            <person name="Brown T."/>
            <person name="Elewa A."/>
            <person name="Iarovenko S."/>
            <person name="Subramanian E."/>
            <person name="Araus A.J."/>
            <person name="Petzold A."/>
            <person name="Susuki M."/>
            <person name="Suzuki K.-i.T."/>
            <person name="Hayashi T."/>
            <person name="Toyoda A."/>
            <person name="Oliveira C."/>
            <person name="Osipova E."/>
            <person name="Leigh N.D."/>
            <person name="Simon A."/>
            <person name="Yun M.H."/>
        </authorList>
    </citation>
    <scope>NUCLEOTIDE SEQUENCE</scope>
    <source>
        <strain evidence="3">20211129_DDA</strain>
        <tissue evidence="3">Liver</tissue>
    </source>
</reference>
<evidence type="ECO:0000256" key="2">
    <source>
        <dbReference type="SAM" id="MobiDB-lite"/>
    </source>
</evidence>
<proteinExistence type="predicted"/>
<comment type="caution">
    <text evidence="3">The sequence shown here is derived from an EMBL/GenBank/DDBJ whole genome shotgun (WGS) entry which is preliminary data.</text>
</comment>
<protein>
    <submittedName>
        <fullName evidence="3">Uncharacterized protein</fullName>
    </submittedName>
</protein>
<evidence type="ECO:0000256" key="1">
    <source>
        <dbReference type="SAM" id="Coils"/>
    </source>
</evidence>
<dbReference type="AlphaFoldDB" id="A0AAV7MR30"/>
<name>A0AAV7MR30_PLEWA</name>
<accession>A0AAV7MR30</accession>
<organism evidence="3 4">
    <name type="scientific">Pleurodeles waltl</name>
    <name type="common">Iberian ribbed newt</name>
    <dbReference type="NCBI Taxonomy" id="8319"/>
    <lineage>
        <taxon>Eukaryota</taxon>
        <taxon>Metazoa</taxon>
        <taxon>Chordata</taxon>
        <taxon>Craniata</taxon>
        <taxon>Vertebrata</taxon>
        <taxon>Euteleostomi</taxon>
        <taxon>Amphibia</taxon>
        <taxon>Batrachia</taxon>
        <taxon>Caudata</taxon>
        <taxon>Salamandroidea</taxon>
        <taxon>Salamandridae</taxon>
        <taxon>Pleurodelinae</taxon>
        <taxon>Pleurodeles</taxon>
    </lineage>
</organism>
<keyword evidence="1" id="KW-0175">Coiled coil</keyword>
<dbReference type="EMBL" id="JANPWB010000013">
    <property type="protein sequence ID" value="KAJ1104914.1"/>
    <property type="molecule type" value="Genomic_DNA"/>
</dbReference>
<dbReference type="Proteomes" id="UP001066276">
    <property type="component" value="Chromosome 9"/>
</dbReference>